<dbReference type="PANTHER" id="PTHR22617:SF43">
    <property type="entry name" value="PROTEIN PILI"/>
    <property type="match status" value="1"/>
</dbReference>
<dbReference type="GO" id="GO:0007165">
    <property type="term" value="P:signal transduction"/>
    <property type="evidence" value="ECO:0007669"/>
    <property type="project" value="InterPro"/>
</dbReference>
<dbReference type="EMBL" id="SNYM01000005">
    <property type="protein sequence ID" value="TDQ49156.1"/>
    <property type="molecule type" value="Genomic_DNA"/>
</dbReference>
<dbReference type="Gene3D" id="2.40.50.180">
    <property type="entry name" value="CheA-289, Domain 4"/>
    <property type="match status" value="1"/>
</dbReference>
<sequence length="178" mass="20153">MSEVVDPFRVLAELDARYRQEGVVQTEQQQSDQWSGIAFELNGVRYVAPLGEVTEIMHMPQVTKVPGSRAWLRGVANVRGSLLPIADLPMFFGFQRPATGRRQRVLVVAQDQHQIGIIVDDVFGLQHFELDHRIDDTVNVDETLRPYVLGAFTRNEEVWPVFSPVALTRHSGFKQVSL</sequence>
<protein>
    <submittedName>
        <fullName evidence="2">Twitching motility protein PilI</fullName>
    </submittedName>
</protein>
<dbReference type="GO" id="GO:0006935">
    <property type="term" value="P:chemotaxis"/>
    <property type="evidence" value="ECO:0007669"/>
    <property type="project" value="InterPro"/>
</dbReference>
<evidence type="ECO:0000313" key="3">
    <source>
        <dbReference type="Proteomes" id="UP000295375"/>
    </source>
</evidence>
<dbReference type="SMART" id="SM00260">
    <property type="entry name" value="CheW"/>
    <property type="match status" value="1"/>
</dbReference>
<evidence type="ECO:0000313" key="2">
    <source>
        <dbReference type="EMBL" id="TDQ49156.1"/>
    </source>
</evidence>
<dbReference type="Pfam" id="PF01584">
    <property type="entry name" value="CheW"/>
    <property type="match status" value="1"/>
</dbReference>
<feature type="domain" description="CheW-like" evidence="1">
    <location>
        <begin position="33"/>
        <end position="173"/>
    </location>
</feature>
<dbReference type="InterPro" id="IPR002545">
    <property type="entry name" value="CheW-lke_dom"/>
</dbReference>
<dbReference type="PROSITE" id="PS50851">
    <property type="entry name" value="CHEW"/>
    <property type="match status" value="1"/>
</dbReference>
<accession>A0A4R6USC3</accession>
<gene>
    <name evidence="2" type="ORF">EV696_105130</name>
</gene>
<dbReference type="Proteomes" id="UP000295375">
    <property type="component" value="Unassembled WGS sequence"/>
</dbReference>
<dbReference type="Gene3D" id="2.30.30.40">
    <property type="entry name" value="SH3 Domains"/>
    <property type="match status" value="1"/>
</dbReference>
<name>A0A4R6USC3_9GAMM</name>
<dbReference type="InterPro" id="IPR039315">
    <property type="entry name" value="CheW"/>
</dbReference>
<organism evidence="2 3">
    <name type="scientific">Permianibacter aggregans</name>
    <dbReference type="NCBI Taxonomy" id="1510150"/>
    <lineage>
        <taxon>Bacteria</taxon>
        <taxon>Pseudomonadati</taxon>
        <taxon>Pseudomonadota</taxon>
        <taxon>Gammaproteobacteria</taxon>
        <taxon>Pseudomonadales</taxon>
        <taxon>Pseudomonadaceae</taxon>
        <taxon>Permianibacter</taxon>
    </lineage>
</organism>
<reference evidence="2 3" key="1">
    <citation type="submission" date="2019-03" db="EMBL/GenBank/DDBJ databases">
        <title>Genomic Encyclopedia of Type Strains, Phase IV (KMG-IV): sequencing the most valuable type-strain genomes for metagenomic binning, comparative biology and taxonomic classification.</title>
        <authorList>
            <person name="Goeker M."/>
        </authorList>
    </citation>
    <scope>NUCLEOTIDE SEQUENCE [LARGE SCALE GENOMIC DNA]</scope>
    <source>
        <strain evidence="2 3">DSM 103792</strain>
    </source>
</reference>
<dbReference type="RefSeq" id="WP_133589526.1">
    <property type="nucleotide sequence ID" value="NZ_CP037953.1"/>
</dbReference>
<dbReference type="GO" id="GO:0005829">
    <property type="term" value="C:cytosol"/>
    <property type="evidence" value="ECO:0007669"/>
    <property type="project" value="TreeGrafter"/>
</dbReference>
<dbReference type="InterPro" id="IPR036061">
    <property type="entry name" value="CheW-like_dom_sf"/>
</dbReference>
<dbReference type="AlphaFoldDB" id="A0A4R6USC3"/>
<dbReference type="OrthoDB" id="5298045at2"/>
<comment type="caution">
    <text evidence="2">The sequence shown here is derived from an EMBL/GenBank/DDBJ whole genome shotgun (WGS) entry which is preliminary data.</text>
</comment>
<dbReference type="PANTHER" id="PTHR22617">
    <property type="entry name" value="CHEMOTAXIS SENSOR HISTIDINE KINASE-RELATED"/>
    <property type="match status" value="1"/>
</dbReference>
<keyword evidence="3" id="KW-1185">Reference proteome</keyword>
<proteinExistence type="predicted"/>
<dbReference type="SUPFAM" id="SSF50341">
    <property type="entry name" value="CheW-like"/>
    <property type="match status" value="1"/>
</dbReference>
<evidence type="ECO:0000259" key="1">
    <source>
        <dbReference type="PROSITE" id="PS50851"/>
    </source>
</evidence>